<accession>A0ABQ9ZP72</accession>
<feature type="compositionally biased region" description="Polar residues" evidence="1">
    <location>
        <begin position="272"/>
        <end position="286"/>
    </location>
</feature>
<sequence>MAGTAEIHPAVALDLPTWGHVAAQESGRSTMIRIKTVDDLAVKTFSAGTAALQVNLGKGLLGSSFDLHTIQDPEEKEVARRRFDCRKHLLNMRARNAEMTDPESNGRTVMQQEDLQEWLDNLHLKLKQACSGVSTPSPATAPASSSQRPSRPSRRSVASIAVAATAQSKKGFNLPTPLLLSTLSPPPMSTLAPPPSPVSTSSGDPSIIHKFKAASGAVSHQHIVRPRSINGLADQGAAALTDGQYIERLQLALQQASVSSLQERLAERKVQSVMQLPSTSGSVRPKTTSHVKSPTKTRRHISPSKVSHRPKHQQHIIRPAKLKSTSSSLPASSPVPAAQSVPPLLTKSGKNGGGKGKTGRSSHRRADDVSSDSVALSNSISPSSDVMTTSRGHHIPRLSDIAGLPSRTETDKSTASRSFITGDFFNCGQTVDDIYQAAEHLILPPARRDVYLSSDQPSAVQYETGPLIQRQGSLAEDVEEIPIVEDFWGAVPDY</sequence>
<feature type="compositionally biased region" description="Low complexity" evidence="1">
    <location>
        <begin position="133"/>
        <end position="158"/>
    </location>
</feature>
<evidence type="ECO:0000313" key="2">
    <source>
        <dbReference type="EMBL" id="KAK4014735.1"/>
    </source>
</evidence>
<protein>
    <submittedName>
        <fullName evidence="2">Uncharacterized protein</fullName>
    </submittedName>
</protein>
<reference evidence="2 3" key="1">
    <citation type="journal article" date="2023" name="Nucleic Acids Res.">
        <title>The hologenome of Daphnia magna reveals possible DNA methylation and microbiome-mediated evolution of the host genome.</title>
        <authorList>
            <person name="Chaturvedi A."/>
            <person name="Li X."/>
            <person name="Dhandapani V."/>
            <person name="Marshall H."/>
            <person name="Kissane S."/>
            <person name="Cuenca-Cambronero M."/>
            <person name="Asole G."/>
            <person name="Calvet F."/>
            <person name="Ruiz-Romero M."/>
            <person name="Marangio P."/>
            <person name="Guigo R."/>
            <person name="Rago D."/>
            <person name="Mirbahai L."/>
            <person name="Eastwood N."/>
            <person name="Colbourne J.K."/>
            <person name="Zhou J."/>
            <person name="Mallon E."/>
            <person name="Orsini L."/>
        </authorList>
    </citation>
    <scope>NUCLEOTIDE SEQUENCE [LARGE SCALE GENOMIC DNA]</scope>
    <source>
        <strain evidence="2">LRV0_1</strain>
    </source>
</reference>
<evidence type="ECO:0000313" key="3">
    <source>
        <dbReference type="Proteomes" id="UP001234178"/>
    </source>
</evidence>
<name>A0ABQ9ZP72_9CRUS</name>
<organism evidence="2 3">
    <name type="scientific">Daphnia magna</name>
    <dbReference type="NCBI Taxonomy" id="35525"/>
    <lineage>
        <taxon>Eukaryota</taxon>
        <taxon>Metazoa</taxon>
        <taxon>Ecdysozoa</taxon>
        <taxon>Arthropoda</taxon>
        <taxon>Crustacea</taxon>
        <taxon>Branchiopoda</taxon>
        <taxon>Diplostraca</taxon>
        <taxon>Cladocera</taxon>
        <taxon>Anomopoda</taxon>
        <taxon>Daphniidae</taxon>
        <taxon>Daphnia</taxon>
    </lineage>
</organism>
<dbReference type="EMBL" id="JAOYFB010000004">
    <property type="protein sequence ID" value="KAK4014735.1"/>
    <property type="molecule type" value="Genomic_DNA"/>
</dbReference>
<feature type="compositionally biased region" description="Basic residues" evidence="1">
    <location>
        <begin position="287"/>
        <end position="321"/>
    </location>
</feature>
<feature type="compositionally biased region" description="Low complexity" evidence="1">
    <location>
        <begin position="371"/>
        <end position="381"/>
    </location>
</feature>
<gene>
    <name evidence="2" type="ORF">OUZ56_027245</name>
</gene>
<feature type="region of interest" description="Disordered" evidence="1">
    <location>
        <begin position="271"/>
        <end position="391"/>
    </location>
</feature>
<dbReference type="Proteomes" id="UP001234178">
    <property type="component" value="Unassembled WGS sequence"/>
</dbReference>
<keyword evidence="3" id="KW-1185">Reference proteome</keyword>
<feature type="region of interest" description="Disordered" evidence="1">
    <location>
        <begin position="131"/>
        <end position="158"/>
    </location>
</feature>
<proteinExistence type="predicted"/>
<evidence type="ECO:0000256" key="1">
    <source>
        <dbReference type="SAM" id="MobiDB-lite"/>
    </source>
</evidence>
<feature type="compositionally biased region" description="Low complexity" evidence="1">
    <location>
        <begin position="322"/>
        <end position="349"/>
    </location>
</feature>
<comment type="caution">
    <text evidence="2">The sequence shown here is derived from an EMBL/GenBank/DDBJ whole genome shotgun (WGS) entry which is preliminary data.</text>
</comment>